<sequence length="845" mass="97329">MDLFHNEHLVYPQTVDVSRGRLRVRRKLGLPDPAVMLECDGTDYQEDDFDQFSRMILKCEANATERRHSAQAAFVSHARAKPRPSHHMTAVRTLAQLASEDSMDKRSAQSVRTVQGKCGKQSEQTYLRFPECESIDMEPRRDASKKALADRVKLPIPDVASFGDGRRGRHQTSDLFIASPGVFDGGKFALAADFSQVTYRSFDEDNGTEDELILREQTEMSRTEDGRSFIIESRRTAVLSRDSLEAAMGIRKLICMAARRRLSGLPEDRNNDSSDLISVSDAHSDIVKSMHVTEMMLAFAMMLHKRLGRQTTLRSLAHSGGLRSEAEIMAQVVRRVLEEFQKMMTWHSVDPQGSPSFQDVVAEDFNPHNDTSDNCTILSNDIMMQAGCQLDASPNNLQPTGCMRLVPVDMRLMDSVDGYMASEFPPEQQPMRKVDEVEPMKEKKPVLMTLSRTRREKCMLIQCAYRRHLAAGRFEAVREERRSQGRRSAAVFLQIKVFHALERRRRLISRQMECKIIIVGFLRYAEAKRKFATEFRERALFKIFSSLHSIHHRQGADRGEQAHDTVQDGVGSEWKLRIGTIQRAIRAKSARGALAEAKTRRSERIGMQLVRFLVARSTRQAYEQGCVPQLLGRKATLIQSNFRVFLSRKKLILVKSVRFYELHEEARVHAARRIQGAHICFLARKRVEQELKLKSLLASDWMQQRVTSCVKLQVAMRGFLARKDLLLRMKVAEIQEVVKQRMELSMSAVAIQQHWRRWQAKRQEDENLLLAFPQDSHTREDRGALRIQRQWRGHSVREKVRAMWRQLASVRIQRAFRGHMARSRMRWLRVILPAQQFLQEHSLTS</sequence>
<evidence type="ECO:0000313" key="5">
    <source>
        <dbReference type="EMBL" id="CAE2317373.1"/>
    </source>
</evidence>
<dbReference type="GO" id="GO:0000278">
    <property type="term" value="P:mitotic cell cycle"/>
    <property type="evidence" value="ECO:0007669"/>
    <property type="project" value="TreeGrafter"/>
</dbReference>
<comment type="subcellular location">
    <subcellularLocation>
        <location evidence="1">Cytoplasm</location>
    </subcellularLocation>
</comment>
<evidence type="ECO:0000256" key="2">
    <source>
        <dbReference type="ARBA" id="ARBA00022490"/>
    </source>
</evidence>
<evidence type="ECO:0000256" key="3">
    <source>
        <dbReference type="ARBA" id="ARBA00022737"/>
    </source>
</evidence>
<dbReference type="InterPro" id="IPR051185">
    <property type="entry name" value="ASPM"/>
</dbReference>
<reference evidence="6" key="1">
    <citation type="submission" date="2021-01" db="EMBL/GenBank/DDBJ databases">
        <authorList>
            <person name="Corre E."/>
            <person name="Pelletier E."/>
            <person name="Niang G."/>
            <person name="Scheremetjew M."/>
            <person name="Finn R."/>
            <person name="Kale V."/>
            <person name="Holt S."/>
            <person name="Cochrane G."/>
            <person name="Meng A."/>
            <person name="Brown T."/>
            <person name="Cohen L."/>
        </authorList>
    </citation>
    <scope>NUCLEOTIDE SEQUENCE</scope>
    <source>
        <strain evidence="6">CCMP 2712</strain>
    </source>
</reference>
<keyword evidence="3" id="KW-0677">Repeat</keyword>
<dbReference type="PANTHER" id="PTHR22706">
    <property type="entry name" value="ASSEMBLY FACTOR FOR SPINDLE MICROTUBULES"/>
    <property type="match status" value="1"/>
</dbReference>
<dbReference type="GO" id="GO:0005737">
    <property type="term" value="C:cytoplasm"/>
    <property type="evidence" value="ECO:0007669"/>
    <property type="project" value="UniProtKB-SubCell"/>
</dbReference>
<proteinExistence type="predicted"/>
<keyword evidence="4" id="KW-0112">Calmodulin-binding</keyword>
<dbReference type="GO" id="GO:0007051">
    <property type="term" value="P:spindle organization"/>
    <property type="evidence" value="ECO:0007669"/>
    <property type="project" value="TreeGrafter"/>
</dbReference>
<keyword evidence="2" id="KW-0963">Cytoplasm</keyword>
<dbReference type="EMBL" id="HBKN01032213">
    <property type="protein sequence ID" value="CAE2317381.1"/>
    <property type="molecule type" value="Transcribed_RNA"/>
</dbReference>
<protein>
    <submittedName>
        <fullName evidence="6">Uncharacterized protein</fullName>
    </submittedName>
</protein>
<dbReference type="GO" id="GO:0000922">
    <property type="term" value="C:spindle pole"/>
    <property type="evidence" value="ECO:0007669"/>
    <property type="project" value="TreeGrafter"/>
</dbReference>
<dbReference type="AlphaFoldDB" id="A0A6U6BNV7"/>
<dbReference type="SMART" id="SM00015">
    <property type="entry name" value="IQ"/>
    <property type="match status" value="7"/>
</dbReference>
<gene>
    <name evidence="5" type="ORF">GTHE00462_LOCUS25077</name>
    <name evidence="6" type="ORF">GTHE00462_LOCUS25082</name>
</gene>
<evidence type="ECO:0000313" key="6">
    <source>
        <dbReference type="EMBL" id="CAE2317381.1"/>
    </source>
</evidence>
<dbReference type="GO" id="GO:0005516">
    <property type="term" value="F:calmodulin binding"/>
    <property type="evidence" value="ECO:0007669"/>
    <property type="project" value="UniProtKB-KW"/>
</dbReference>
<accession>A0A6U6BNV7</accession>
<dbReference type="GO" id="GO:0051295">
    <property type="term" value="P:establishment of meiotic spindle localization"/>
    <property type="evidence" value="ECO:0007669"/>
    <property type="project" value="TreeGrafter"/>
</dbReference>
<evidence type="ECO:0000256" key="1">
    <source>
        <dbReference type="ARBA" id="ARBA00004496"/>
    </source>
</evidence>
<dbReference type="PROSITE" id="PS50096">
    <property type="entry name" value="IQ"/>
    <property type="match status" value="3"/>
</dbReference>
<dbReference type="Gene3D" id="1.20.5.190">
    <property type="match status" value="2"/>
</dbReference>
<evidence type="ECO:0000256" key="4">
    <source>
        <dbReference type="ARBA" id="ARBA00022860"/>
    </source>
</evidence>
<dbReference type="PANTHER" id="PTHR22706:SF1">
    <property type="entry name" value="ASSEMBLY FACTOR FOR SPINDLE MICROTUBULES"/>
    <property type="match status" value="1"/>
</dbReference>
<dbReference type="Pfam" id="PF00612">
    <property type="entry name" value="IQ"/>
    <property type="match status" value="4"/>
</dbReference>
<dbReference type="InterPro" id="IPR000048">
    <property type="entry name" value="IQ_motif_EF-hand-BS"/>
</dbReference>
<organism evidence="6">
    <name type="scientific">Guillardia theta</name>
    <name type="common">Cryptophyte</name>
    <name type="synonym">Cryptomonas phi</name>
    <dbReference type="NCBI Taxonomy" id="55529"/>
    <lineage>
        <taxon>Eukaryota</taxon>
        <taxon>Cryptophyceae</taxon>
        <taxon>Pyrenomonadales</taxon>
        <taxon>Geminigeraceae</taxon>
        <taxon>Guillardia</taxon>
    </lineage>
</organism>
<name>A0A6U6BNV7_GUITH</name>
<dbReference type="EMBL" id="HBKN01032202">
    <property type="protein sequence ID" value="CAE2317373.1"/>
    <property type="molecule type" value="Transcribed_RNA"/>
</dbReference>